<dbReference type="InterPro" id="IPR026960">
    <property type="entry name" value="RVT-Znf"/>
</dbReference>
<name>A0ABD3GDZ8_9MARC</name>
<dbReference type="AlphaFoldDB" id="A0ABD3GDZ8"/>
<accession>A0ABD3GDZ8</accession>
<proteinExistence type="predicted"/>
<evidence type="ECO:0000259" key="2">
    <source>
        <dbReference type="Pfam" id="PF13966"/>
    </source>
</evidence>
<feature type="domain" description="Reverse transcriptase zinc-binding" evidence="2">
    <location>
        <begin position="931"/>
        <end position="1003"/>
    </location>
</feature>
<dbReference type="InterPro" id="IPR005135">
    <property type="entry name" value="Endo/exonuclease/phosphatase"/>
</dbReference>
<evidence type="ECO:0000313" key="4">
    <source>
        <dbReference type="Proteomes" id="UP001633002"/>
    </source>
</evidence>
<gene>
    <name evidence="3" type="ORF">R1sor_026749</name>
</gene>
<dbReference type="SUPFAM" id="SSF56219">
    <property type="entry name" value="DNase I-like"/>
    <property type="match status" value="1"/>
</dbReference>
<evidence type="ECO:0008006" key="5">
    <source>
        <dbReference type="Google" id="ProtNLM"/>
    </source>
</evidence>
<evidence type="ECO:0000259" key="1">
    <source>
        <dbReference type="Pfam" id="PF03372"/>
    </source>
</evidence>
<organism evidence="3 4">
    <name type="scientific">Riccia sorocarpa</name>
    <dbReference type="NCBI Taxonomy" id="122646"/>
    <lineage>
        <taxon>Eukaryota</taxon>
        <taxon>Viridiplantae</taxon>
        <taxon>Streptophyta</taxon>
        <taxon>Embryophyta</taxon>
        <taxon>Marchantiophyta</taxon>
        <taxon>Marchantiopsida</taxon>
        <taxon>Marchantiidae</taxon>
        <taxon>Marchantiales</taxon>
        <taxon>Ricciaceae</taxon>
        <taxon>Riccia</taxon>
    </lineage>
</organism>
<comment type="caution">
    <text evidence="3">The sequence shown here is derived from an EMBL/GenBank/DDBJ whole genome shotgun (WGS) entry which is preliminary data.</text>
</comment>
<protein>
    <recommendedName>
        <fullName evidence="5">Reverse transcriptase zinc-binding domain-containing protein</fullName>
    </recommendedName>
</protein>
<dbReference type="InterPro" id="IPR036691">
    <property type="entry name" value="Endo/exonu/phosph_ase_sf"/>
</dbReference>
<evidence type="ECO:0000313" key="3">
    <source>
        <dbReference type="EMBL" id="KAL3676801.1"/>
    </source>
</evidence>
<dbReference type="Pfam" id="PF13966">
    <property type="entry name" value="zf-RVT"/>
    <property type="match status" value="1"/>
</dbReference>
<dbReference type="Pfam" id="PF03372">
    <property type="entry name" value="Exo_endo_phos"/>
    <property type="match status" value="1"/>
</dbReference>
<sequence>MSGKGGVLIAVNPSFAPFIVNNGVLPLERGLWLHIDTHDGRRLGFAAIYAPHTSTERSQLWAALQTSLDPSRKWILAGDFNMIIDRADQAGGNPKPIAGEEEISWTALMETLDLSDTFKRRNETLRFTWDNRRLALLLAQPNSPNISLTNGGRVLKRLDRFYAESSLLQNHVSTDICTASELSDHLPVIATFRLTSSSILRKTNYRMNISALKDQKLKQQLSQLWLRWQNKYEATGTPPLQALKGCIKRTAKFCQLWGKKAALKKKEKQNRLSLKVQGLTLQLQADPSNVYTQLKLEAALTELRTSEEEKARWIQNHLDRKWEEDGDRSTKLFFNTIKARIKQTAILAIQDPNGVLHSDQDHMLQLAADYFAEILHEPTQESHDPQERAELQEFLSRVQNQLHSTVFLCNEAMHEAKLQQIDTVFVKIDFRKASDMIRWDFLFSAMRAMNFGETFISFVSTLYSEATSNVRVNNSYSKDFDISRHRELQSIGTHYTQGYFADDAHLLLLAEKQNLLNAKQVLHSFGTVSGLTVQWDKSRARWISTANPRPPWLLELDWVWADENQPDKMLGFHFTNGLNEEAIFSAVFSKIEAKGGTANNSSRHRVAEVILHQKKQDGGLGLLSIQAQAQAFVAKLIRWTFTPGQHPLKAWVQAAFESVANLRWGASHLTWMSTPSKGSWPPMSPLMLHICKVWQATAKFLGPMDQLPLLSWKKLEIWGPKTAGVRNMTRSATRGFNARLKLAGIQELGDLTDDGSTYKDILRAATPNSALPPAACRAYNKVVESTPKHSATYRRPFHYVTTLDRPPTWCFKLKDEAPTDITMINTSHAKAAYLIQLDALIPAPISMLPEEVMWTPAQVASFWVAKKKAPDRFLLDPEDRGNFVADLQWQDQSGFLSAPNATIRKLASTDTRKVHSRLAKWEHSHHFDPRLTSIWSKLWKPSKPVKFSVLQWLIFFQAVPTNTWRHPQAPRGDEDTWCICCSSRAAEDIDHLFWRCPSVTPIWTWALEVLHLAFPETRTWNPSFRHAILAADLPDHCKPAAAWWEKWRTIVIWTIWLQRNGKTFRNAQPSLQRAKAVAWHRLLNLTSKEWERHCSSVALQDLTLARRAELDQKVARKLALINLQFRTTGHRLSVSWRPP</sequence>
<dbReference type="Proteomes" id="UP001633002">
    <property type="component" value="Unassembled WGS sequence"/>
</dbReference>
<dbReference type="Gene3D" id="3.60.10.10">
    <property type="entry name" value="Endonuclease/exonuclease/phosphatase"/>
    <property type="match status" value="1"/>
</dbReference>
<reference evidence="3 4" key="1">
    <citation type="submission" date="2024-09" db="EMBL/GenBank/DDBJ databases">
        <title>Chromosome-scale assembly of Riccia sorocarpa.</title>
        <authorList>
            <person name="Paukszto L."/>
        </authorList>
    </citation>
    <scope>NUCLEOTIDE SEQUENCE [LARGE SCALE GENOMIC DNA]</scope>
    <source>
        <strain evidence="3">LP-2024</strain>
        <tissue evidence="3">Aerial parts of the thallus</tissue>
    </source>
</reference>
<feature type="domain" description="Endonuclease/exonuclease/phosphatase" evidence="1">
    <location>
        <begin position="3"/>
        <end position="185"/>
    </location>
</feature>
<keyword evidence="4" id="KW-1185">Reference proteome</keyword>
<dbReference type="EMBL" id="JBJQOH010000008">
    <property type="protein sequence ID" value="KAL3676801.1"/>
    <property type="molecule type" value="Genomic_DNA"/>
</dbReference>